<gene>
    <name evidence="1" type="ORF">FHL15_004362</name>
</gene>
<evidence type="ECO:0000313" key="2">
    <source>
        <dbReference type="Proteomes" id="UP000319160"/>
    </source>
</evidence>
<dbReference type="EMBL" id="VFLP01000019">
    <property type="protein sequence ID" value="TRX94901.1"/>
    <property type="molecule type" value="Genomic_DNA"/>
</dbReference>
<reference evidence="2" key="1">
    <citation type="submission" date="2019-06" db="EMBL/GenBank/DDBJ databases">
        <title>Draft genome sequence of the griseofulvin-producing fungus Xylaria cubensis strain G536.</title>
        <authorList>
            <person name="Mead M.E."/>
            <person name="Raja H.A."/>
            <person name="Steenwyk J.L."/>
            <person name="Knowles S.L."/>
            <person name="Oberlies N.H."/>
            <person name="Rokas A."/>
        </authorList>
    </citation>
    <scope>NUCLEOTIDE SEQUENCE [LARGE SCALE GENOMIC DNA]</scope>
    <source>
        <strain evidence="2">G536</strain>
    </source>
</reference>
<accession>A0A553I3Y4</accession>
<organism evidence="1 2">
    <name type="scientific">Xylaria flabelliformis</name>
    <dbReference type="NCBI Taxonomy" id="2512241"/>
    <lineage>
        <taxon>Eukaryota</taxon>
        <taxon>Fungi</taxon>
        <taxon>Dikarya</taxon>
        <taxon>Ascomycota</taxon>
        <taxon>Pezizomycotina</taxon>
        <taxon>Sordariomycetes</taxon>
        <taxon>Xylariomycetidae</taxon>
        <taxon>Xylariales</taxon>
        <taxon>Xylariaceae</taxon>
        <taxon>Xylaria</taxon>
    </lineage>
</organism>
<keyword evidence="2" id="KW-1185">Reference proteome</keyword>
<dbReference type="AlphaFoldDB" id="A0A553I3Y4"/>
<sequence length="237" mass="26283">MLDPDRVTVEHRMLLGGKVGIMHGKYVYNLGEEAATNYRAKLDNESLRDSVVATGPVRLASSFHRELCYKLRSSQASTTHAGGGRRECGNQRHVILFPMKQLHPPFRLSFAMSPTAIHLKFVIRTLVGLGVGSFDTDHFYLGPSREQGLIAMYRDFAVDSVDLLQALLICRIALTTPWKQAVGLFGRLSLPTAIKKSRLISLGVSRSAPSPDLLVVALLRQPLERAVRDQIDMTISM</sequence>
<name>A0A553I3Y4_9PEZI</name>
<evidence type="ECO:0000313" key="1">
    <source>
        <dbReference type="EMBL" id="TRX94901.1"/>
    </source>
</evidence>
<dbReference type="Proteomes" id="UP000319160">
    <property type="component" value="Unassembled WGS sequence"/>
</dbReference>
<protein>
    <submittedName>
        <fullName evidence="1">Uncharacterized protein</fullName>
    </submittedName>
</protein>
<comment type="caution">
    <text evidence="1">The sequence shown here is derived from an EMBL/GenBank/DDBJ whole genome shotgun (WGS) entry which is preliminary data.</text>
</comment>
<proteinExistence type="predicted"/>